<dbReference type="GeneID" id="19014242"/>
<dbReference type="STRING" id="41875.K8EHX1"/>
<dbReference type="Gene3D" id="3.10.110.10">
    <property type="entry name" value="Ubiquitin Conjugating Enzyme"/>
    <property type="match status" value="1"/>
</dbReference>
<dbReference type="FunFam" id="3.10.110.10:FF:000005">
    <property type="entry name" value="NEDD8-conjugating enzyme Ubc12"/>
    <property type="match status" value="1"/>
</dbReference>
<dbReference type="GO" id="GO:0019788">
    <property type="term" value="F:NEDD8 transferase activity"/>
    <property type="evidence" value="ECO:0007669"/>
    <property type="project" value="UniProtKB-ARBA"/>
</dbReference>
<feature type="chain" id="PRO_5003917426" description="UBC core domain-containing protein" evidence="9">
    <location>
        <begin position="20"/>
        <end position="205"/>
    </location>
</feature>
<comment type="function">
    <text evidence="6">Accepts the ubiquitin-like protein NEDD8/RUB1 from the ECR1-AXR1 E1 complex and catalyzes its covalent attachment to other proteins.</text>
</comment>
<evidence type="ECO:0000256" key="3">
    <source>
        <dbReference type="ARBA" id="ARBA00022741"/>
    </source>
</evidence>
<dbReference type="GO" id="GO:0005524">
    <property type="term" value="F:ATP binding"/>
    <property type="evidence" value="ECO:0007669"/>
    <property type="project" value="UniProtKB-UniRule"/>
</dbReference>
<keyword evidence="3 8" id="KW-0547">Nucleotide-binding</keyword>
<name>K8EHX1_9CHLO</name>
<evidence type="ECO:0000256" key="5">
    <source>
        <dbReference type="ARBA" id="ARBA00022840"/>
    </source>
</evidence>
<dbReference type="PROSITE" id="PS50127">
    <property type="entry name" value="UBC_2"/>
    <property type="match status" value="1"/>
</dbReference>
<dbReference type="SMART" id="SM00212">
    <property type="entry name" value="UBCc"/>
    <property type="match status" value="1"/>
</dbReference>
<evidence type="ECO:0000256" key="2">
    <source>
        <dbReference type="ARBA" id="ARBA00022679"/>
    </source>
</evidence>
<keyword evidence="5 8" id="KW-0067">ATP-binding</keyword>
<comment type="similarity">
    <text evidence="8">Belongs to the ubiquitin-conjugating enzyme family.</text>
</comment>
<feature type="signal peptide" evidence="9">
    <location>
        <begin position="1"/>
        <end position="19"/>
    </location>
</feature>
<dbReference type="Proteomes" id="UP000198341">
    <property type="component" value="Chromosome 8"/>
</dbReference>
<keyword evidence="4 8" id="KW-0833">Ubl conjugation pathway</keyword>
<dbReference type="InterPro" id="IPR023313">
    <property type="entry name" value="UBQ-conjugating_AS"/>
</dbReference>
<feature type="active site" description="Glycyl thioester intermediate" evidence="7">
    <location>
        <position position="134"/>
    </location>
</feature>
<dbReference type="OrthoDB" id="10249039at2759"/>
<dbReference type="EMBL" id="FO082271">
    <property type="protein sequence ID" value="CCO17626.1"/>
    <property type="molecule type" value="Genomic_DNA"/>
</dbReference>
<keyword evidence="9" id="KW-0732">Signal</keyword>
<evidence type="ECO:0000256" key="7">
    <source>
        <dbReference type="PROSITE-ProRule" id="PRU10133"/>
    </source>
</evidence>
<dbReference type="eggNOG" id="KOG0420">
    <property type="taxonomic scope" value="Eukaryota"/>
</dbReference>
<dbReference type="CDD" id="cd23794">
    <property type="entry name" value="UBCc_UBE2F_UBE2M"/>
    <property type="match status" value="1"/>
</dbReference>
<protein>
    <recommendedName>
        <fullName evidence="10">UBC core domain-containing protein</fullName>
    </recommendedName>
</protein>
<evidence type="ECO:0000259" key="10">
    <source>
        <dbReference type="PROSITE" id="PS50127"/>
    </source>
</evidence>
<dbReference type="PROSITE" id="PS00183">
    <property type="entry name" value="UBC_1"/>
    <property type="match status" value="1"/>
</dbReference>
<dbReference type="KEGG" id="bpg:Bathy08g02630"/>
<proteinExistence type="inferred from homology"/>
<sequence>MKSLGVVALTCLSFSSICAHKNTQKKQAEDAEKRAAAAVKASGQEGPQKSAGEIRLAKDLAELKLEKGMSIKFPNGKNDLMYFQIEIKPSENYWQGGRFTFTFKIPDSYPHEPPKVLCDQIVYHPNLDTKGNICLNVLREDWSPVQTVTSVIFGLLFLFIDPNASDPLNSEAAKDLMQSTSNFKSNVRKAMMGGIINGVRFTKVI</sequence>
<organism evidence="11 12">
    <name type="scientific">Bathycoccus prasinos</name>
    <dbReference type="NCBI Taxonomy" id="41875"/>
    <lineage>
        <taxon>Eukaryota</taxon>
        <taxon>Viridiplantae</taxon>
        <taxon>Chlorophyta</taxon>
        <taxon>Mamiellophyceae</taxon>
        <taxon>Mamiellales</taxon>
        <taxon>Bathycoccaceae</taxon>
        <taxon>Bathycoccus</taxon>
    </lineage>
</organism>
<comment type="pathway">
    <text evidence="1">Protein modification; protein neddylation.</text>
</comment>
<reference evidence="11 12" key="1">
    <citation type="submission" date="2011-10" db="EMBL/GenBank/DDBJ databases">
        <authorList>
            <person name="Genoscope - CEA"/>
        </authorList>
    </citation>
    <scope>NUCLEOTIDE SEQUENCE [LARGE SCALE GENOMIC DNA]</scope>
    <source>
        <strain evidence="11 12">RCC 1105</strain>
    </source>
</reference>
<evidence type="ECO:0000256" key="9">
    <source>
        <dbReference type="SAM" id="SignalP"/>
    </source>
</evidence>
<dbReference type="InterPro" id="IPR050113">
    <property type="entry name" value="Ub_conjugating_enzyme"/>
</dbReference>
<dbReference type="SUPFAM" id="SSF54495">
    <property type="entry name" value="UBC-like"/>
    <property type="match status" value="1"/>
</dbReference>
<evidence type="ECO:0000313" key="12">
    <source>
        <dbReference type="Proteomes" id="UP000198341"/>
    </source>
</evidence>
<evidence type="ECO:0000256" key="6">
    <source>
        <dbReference type="ARBA" id="ARBA00058311"/>
    </source>
</evidence>
<feature type="domain" description="UBC core" evidence="10">
    <location>
        <begin position="51"/>
        <end position="196"/>
    </location>
</feature>
<evidence type="ECO:0000256" key="8">
    <source>
        <dbReference type="RuleBase" id="RU362109"/>
    </source>
</evidence>
<dbReference type="Pfam" id="PF00179">
    <property type="entry name" value="UQ_con"/>
    <property type="match status" value="1"/>
</dbReference>
<evidence type="ECO:0000313" key="11">
    <source>
        <dbReference type="EMBL" id="CCO17626.1"/>
    </source>
</evidence>
<dbReference type="AlphaFoldDB" id="K8EHX1"/>
<evidence type="ECO:0000256" key="4">
    <source>
        <dbReference type="ARBA" id="ARBA00022786"/>
    </source>
</evidence>
<dbReference type="RefSeq" id="XP_007511505.1">
    <property type="nucleotide sequence ID" value="XM_007511443.1"/>
</dbReference>
<accession>K8EHX1</accession>
<dbReference type="InterPro" id="IPR016135">
    <property type="entry name" value="UBQ-conjugating_enzyme/RWD"/>
</dbReference>
<gene>
    <name evidence="11" type="ORF">Bathy08g02630</name>
</gene>
<keyword evidence="12" id="KW-1185">Reference proteome</keyword>
<dbReference type="PANTHER" id="PTHR24067">
    <property type="entry name" value="UBIQUITIN-CONJUGATING ENZYME E2"/>
    <property type="match status" value="1"/>
</dbReference>
<keyword evidence="2" id="KW-0808">Transferase</keyword>
<evidence type="ECO:0000256" key="1">
    <source>
        <dbReference type="ARBA" id="ARBA00005032"/>
    </source>
</evidence>
<dbReference type="InterPro" id="IPR000608">
    <property type="entry name" value="UBC"/>
</dbReference>